<sequence length="390" mass="44328">MLRLSVTITQLSLQHINNRQRLSAVVDNELLYLDFPNTIQLEARGEAFIAIALLEAMVSNLPLELSDDIPVSPLLIERLDKLQDIYCFWNTDLHKVEITGGKRIASSSNQFVGCFYSGGVDGAYSFSKHINEVTHLITLSGFDVLENKPQWQNVVSNNQSLADKMSVSFVDIENNFRQFSEQRKISKFFVHGLILAGAGVTLGFSKVYIPTGLTIDNVYPWSCHPLTDPLWGIEHRKLVHDGIEVSRSDKLKYLANFPDLLNNLQVCWSRIDHNCGQCSKCIRTRASLHLLNMTCERLAAIEDINLLKGMTINGISGLPVIEDLLVLAKQQNRPKEAAIFQRIITRYKIKYHLEELAKLLLGQRLKNVVSRFSKDTWRKYRVTMEGKKIN</sequence>
<dbReference type="OrthoDB" id="5413327at2"/>
<evidence type="ECO:0000313" key="2">
    <source>
        <dbReference type="Proteomes" id="UP000315303"/>
    </source>
</evidence>
<dbReference type="RefSeq" id="WP_140604665.1">
    <property type="nucleotide sequence ID" value="NZ_SAWY01000036.1"/>
</dbReference>
<evidence type="ECO:0000313" key="1">
    <source>
        <dbReference type="EMBL" id="TPH13303.1"/>
    </source>
</evidence>
<dbReference type="EMBL" id="SAWY01000036">
    <property type="protein sequence ID" value="TPH13303.1"/>
    <property type="molecule type" value="Genomic_DNA"/>
</dbReference>
<dbReference type="Proteomes" id="UP000315303">
    <property type="component" value="Unassembled WGS sequence"/>
</dbReference>
<gene>
    <name evidence="1" type="ORF">EPA86_14005</name>
</gene>
<dbReference type="AlphaFoldDB" id="A0A502KUI1"/>
<accession>A0A502KUI1</accession>
<reference evidence="1 2" key="1">
    <citation type="submission" date="2019-01" db="EMBL/GenBank/DDBJ databases">
        <title>Litorilituus lipolytica sp. nov., isolated from intertidal sand of the Yellow Sea in China.</title>
        <authorList>
            <person name="Liu A."/>
        </authorList>
    </citation>
    <scope>NUCLEOTIDE SEQUENCE [LARGE SCALE GENOMIC DNA]</scope>
    <source>
        <strain evidence="1 2">RZ04</strain>
    </source>
</reference>
<organism evidence="1 2">
    <name type="scientific">Litorilituus lipolyticus</name>
    <dbReference type="NCBI Taxonomy" id="2491017"/>
    <lineage>
        <taxon>Bacteria</taxon>
        <taxon>Pseudomonadati</taxon>
        <taxon>Pseudomonadota</taxon>
        <taxon>Gammaproteobacteria</taxon>
        <taxon>Alteromonadales</taxon>
        <taxon>Colwelliaceae</taxon>
        <taxon>Litorilituus</taxon>
    </lineage>
</organism>
<proteinExistence type="predicted"/>
<name>A0A502KUI1_9GAMM</name>
<protein>
    <submittedName>
        <fullName evidence="1">Uncharacterized protein</fullName>
    </submittedName>
</protein>
<comment type="caution">
    <text evidence="1">The sequence shown here is derived from an EMBL/GenBank/DDBJ whole genome shotgun (WGS) entry which is preliminary data.</text>
</comment>
<keyword evidence="2" id="KW-1185">Reference proteome</keyword>